<dbReference type="AlphaFoldDB" id="A0A430FNF3"/>
<dbReference type="Proteomes" id="UP000287533">
    <property type="component" value="Unassembled WGS sequence"/>
</dbReference>
<gene>
    <name evidence="1" type="ORF">D2E25_0670</name>
</gene>
<name>A0A430FNF3_9BIFI</name>
<protein>
    <submittedName>
        <fullName evidence="1">Uncharacterized protein</fullName>
    </submittedName>
</protein>
<proteinExistence type="predicted"/>
<accession>A0A430FNF3</accession>
<evidence type="ECO:0000313" key="1">
    <source>
        <dbReference type="EMBL" id="RSX54362.1"/>
    </source>
</evidence>
<organism evidence="1 2">
    <name type="scientific">Bifidobacterium goeldii</name>
    <dbReference type="NCBI Taxonomy" id="2306975"/>
    <lineage>
        <taxon>Bacteria</taxon>
        <taxon>Bacillati</taxon>
        <taxon>Actinomycetota</taxon>
        <taxon>Actinomycetes</taxon>
        <taxon>Bifidobacteriales</taxon>
        <taxon>Bifidobacteriaceae</taxon>
        <taxon>Bifidobacterium</taxon>
    </lineage>
</organism>
<sequence>MRSRIACNVTHNAHNFISTHNPIHPSIYSMKEHHVYRNQ</sequence>
<keyword evidence="2" id="KW-1185">Reference proteome</keyword>
<evidence type="ECO:0000313" key="2">
    <source>
        <dbReference type="Proteomes" id="UP000287533"/>
    </source>
</evidence>
<dbReference type="EMBL" id="QXGL01000001">
    <property type="protein sequence ID" value="RSX54362.1"/>
    <property type="molecule type" value="Genomic_DNA"/>
</dbReference>
<comment type="caution">
    <text evidence="1">The sequence shown here is derived from an EMBL/GenBank/DDBJ whole genome shotgun (WGS) entry which is preliminary data.</text>
</comment>
<reference evidence="1 2" key="1">
    <citation type="submission" date="2018-09" db="EMBL/GenBank/DDBJ databases">
        <title>Characterization of the phylogenetic diversity of five novel species belonging to the genus Bifidobacterium.</title>
        <authorList>
            <person name="Lugli G.A."/>
            <person name="Duranti S."/>
            <person name="Milani C."/>
        </authorList>
    </citation>
    <scope>NUCLEOTIDE SEQUENCE [LARGE SCALE GENOMIC DNA]</scope>
    <source>
        <strain evidence="1 2">2034B</strain>
    </source>
</reference>